<reference evidence="1 2" key="1">
    <citation type="submission" date="2022-10" db="EMBL/GenBank/DDBJ databases">
        <authorList>
            <person name="Xie J."/>
            <person name="Shen N."/>
        </authorList>
    </citation>
    <scope>NUCLEOTIDE SEQUENCE [LARGE SCALE GENOMIC DNA]</scope>
    <source>
        <strain evidence="1 2">YIM65594</strain>
    </source>
</reference>
<evidence type="ECO:0000313" key="2">
    <source>
        <dbReference type="Proteomes" id="UP001354931"/>
    </source>
</evidence>
<dbReference type="Gene3D" id="1.20.120.450">
    <property type="entry name" value="dinb family like domain"/>
    <property type="match status" value="1"/>
</dbReference>
<gene>
    <name evidence="1" type="ORF">OKJ99_22075</name>
</gene>
<name>A0ABU6FA09_9ACTN</name>
<dbReference type="EMBL" id="JAOZYC010000129">
    <property type="protein sequence ID" value="MEB8340185.1"/>
    <property type="molecule type" value="Genomic_DNA"/>
</dbReference>
<comment type="caution">
    <text evidence="1">The sequence shown here is derived from an EMBL/GenBank/DDBJ whole genome shotgun (WGS) entry which is preliminary data.</text>
</comment>
<dbReference type="InterPro" id="IPR034660">
    <property type="entry name" value="DinB/YfiT-like"/>
</dbReference>
<sequence>MELWGARLYGNPCRDCEFDWSLTPREAIAQIGYVPARYAALVKGRRGDERHPELDWNVAAYVSHVTDNLRNWAERLAGARLTGARQVPGYDQDLLAQARFYNDVPLAGALWSLRRAADAWVDSVSAALAEHVVLEHADRGVQRAEDVARNNAHDAAHHAWDIERILAHADRSTAL</sequence>
<dbReference type="SUPFAM" id="SSF109854">
    <property type="entry name" value="DinB/YfiT-like putative metalloenzymes"/>
    <property type="match status" value="1"/>
</dbReference>
<proteinExistence type="predicted"/>
<accession>A0ABU6FA09</accession>
<dbReference type="Proteomes" id="UP001354931">
    <property type="component" value="Unassembled WGS sequence"/>
</dbReference>
<protein>
    <recommendedName>
        <fullName evidence="3">DinB family protein</fullName>
    </recommendedName>
</protein>
<evidence type="ECO:0000313" key="1">
    <source>
        <dbReference type="EMBL" id="MEB8340185.1"/>
    </source>
</evidence>
<dbReference type="RefSeq" id="WP_326018902.1">
    <property type="nucleotide sequence ID" value="NZ_JAOZYC010000129.1"/>
</dbReference>
<keyword evidence="2" id="KW-1185">Reference proteome</keyword>
<organism evidence="1 2">
    <name type="scientific">Streptomyces endophyticus</name>
    <dbReference type="NCBI Taxonomy" id="714166"/>
    <lineage>
        <taxon>Bacteria</taxon>
        <taxon>Bacillati</taxon>
        <taxon>Actinomycetota</taxon>
        <taxon>Actinomycetes</taxon>
        <taxon>Kitasatosporales</taxon>
        <taxon>Streptomycetaceae</taxon>
        <taxon>Streptomyces</taxon>
    </lineage>
</organism>
<evidence type="ECO:0008006" key="3">
    <source>
        <dbReference type="Google" id="ProtNLM"/>
    </source>
</evidence>